<keyword evidence="5" id="KW-0378">Hydrolase</keyword>
<feature type="transmembrane region" description="Helical" evidence="3">
    <location>
        <begin position="20"/>
        <end position="38"/>
    </location>
</feature>
<evidence type="ECO:0000256" key="3">
    <source>
        <dbReference type="SAM" id="Phobius"/>
    </source>
</evidence>
<dbReference type="AlphaFoldDB" id="A0A1Y3EG25"/>
<reference evidence="5 6" key="1">
    <citation type="submission" date="2015-04" db="EMBL/GenBank/DDBJ databases">
        <title>Draft genome of the roundworm Trichinella nativa.</title>
        <authorList>
            <person name="Mitreva M."/>
        </authorList>
    </citation>
    <scope>NUCLEOTIDE SEQUENCE [LARGE SCALE GENOMIC DNA]</scope>
    <source>
        <strain evidence="5 6">ISS45</strain>
    </source>
</reference>
<dbReference type="InterPro" id="IPR028889">
    <property type="entry name" value="USP"/>
</dbReference>
<dbReference type="GO" id="GO:0016579">
    <property type="term" value="P:protein deubiquitination"/>
    <property type="evidence" value="ECO:0007669"/>
    <property type="project" value="InterPro"/>
</dbReference>
<organism evidence="5 6">
    <name type="scientific">Trichinella nativa</name>
    <dbReference type="NCBI Taxonomy" id="6335"/>
    <lineage>
        <taxon>Eukaryota</taxon>
        <taxon>Metazoa</taxon>
        <taxon>Ecdysozoa</taxon>
        <taxon>Nematoda</taxon>
        <taxon>Enoplea</taxon>
        <taxon>Dorylaimia</taxon>
        <taxon>Trichinellida</taxon>
        <taxon>Trichinellidae</taxon>
        <taxon>Trichinella</taxon>
    </lineage>
</organism>
<evidence type="ECO:0000313" key="6">
    <source>
        <dbReference type="Proteomes" id="UP000243006"/>
    </source>
</evidence>
<sequence>MKPKSEYYEPCKKTVSTKFVWGTIVVGYGSYGYVILLLKPIKMPDSGENLTNYEEVILNMFETVDLQQSDTEVSASDDEIILEAEPGFMGLYNLSKNCYMNCIIQNKFRNQLKSCDALFEYFVKLIQSMWNGRLLQTTLLIFKNEVHKCMPAFVKDEEEDSSEFFNLLMYRFHEELKDADERSIIFDTFSGTVKSDIRCDGCQAISSIDERFLQLSISFRYIIVTFWRADLSKKDFIFPVDCECRTVSDMHARFASMFDEREENVHMRHVFVASPAAVGYQANAQYTCCILLTSCLLKNSLFSECTNSLSVHLETCIAAKRIVSVFPRLRNESFRNFMIRLLRESRKYVNSTNKLSQILSTPHNDNDSLNVYELSKENCENSKTLTVTWISTHSNAVVDDDMQLIEQLDGSIRLVHLVELLNYYIADEQLHFLRECSSCNRLGAAKKSLKLKFLPKVLVFTMKRVVVLRNSVKYLDLPISYPLRDLDMSPYLCADASAASSTKYQLYGVVSNIKQSDTSNHFFASVTLPPTENEPGIDWRLCDDLYVRTLAEDERPGSFDTDAYICKSSSESTRRTGRPSEDVIRADTAACRPSSTLDAAVSPAAEELLFETLAKDVVDVVELLPTARKFCLIVEECMNRGGRKTVPPPVDDNNSGE</sequence>
<dbReference type="InterPro" id="IPR001394">
    <property type="entry name" value="Peptidase_C19_UCH"/>
</dbReference>
<keyword evidence="3" id="KW-0812">Transmembrane</keyword>
<feature type="domain" description="USP" evidence="4">
    <location>
        <begin position="89"/>
        <end position="571"/>
    </location>
</feature>
<dbReference type="PANTHER" id="PTHR21646">
    <property type="entry name" value="UBIQUITIN CARBOXYL-TERMINAL HYDROLASE"/>
    <property type="match status" value="1"/>
</dbReference>
<dbReference type="InterPro" id="IPR050185">
    <property type="entry name" value="Ub_carboxyl-term_hydrolase"/>
</dbReference>
<keyword evidence="3" id="KW-0472">Membrane</keyword>
<dbReference type="EMBL" id="LVZM01017384">
    <property type="protein sequence ID" value="OUC42549.1"/>
    <property type="molecule type" value="Genomic_DNA"/>
</dbReference>
<gene>
    <name evidence="5" type="ORF">D917_02847</name>
</gene>
<dbReference type="Pfam" id="PF00443">
    <property type="entry name" value="UCH"/>
    <property type="match status" value="1"/>
</dbReference>
<dbReference type="SUPFAM" id="SSF54001">
    <property type="entry name" value="Cysteine proteinases"/>
    <property type="match status" value="1"/>
</dbReference>
<protein>
    <recommendedName>
        <fullName evidence="2">ubiquitinyl hydrolase 1</fullName>
        <ecNumber evidence="2">3.4.19.12</ecNumber>
    </recommendedName>
</protein>
<dbReference type="Proteomes" id="UP000243006">
    <property type="component" value="Unassembled WGS sequence"/>
</dbReference>
<name>A0A1Y3EG25_9BILA</name>
<comment type="caution">
    <text evidence="5">The sequence shown here is derived from an EMBL/GenBank/DDBJ whole genome shotgun (WGS) entry which is preliminary data.</text>
</comment>
<dbReference type="InterPro" id="IPR038765">
    <property type="entry name" value="Papain-like_cys_pep_sf"/>
</dbReference>
<accession>A0A1Y3EG25</accession>
<dbReference type="CDD" id="cd02257">
    <property type="entry name" value="Peptidase_C19"/>
    <property type="match status" value="2"/>
</dbReference>
<evidence type="ECO:0000313" key="5">
    <source>
        <dbReference type="EMBL" id="OUC42549.1"/>
    </source>
</evidence>
<dbReference type="Gene3D" id="3.90.70.10">
    <property type="entry name" value="Cysteine proteinases"/>
    <property type="match status" value="2"/>
</dbReference>
<comment type="catalytic activity">
    <reaction evidence="1">
        <text>Thiol-dependent hydrolysis of ester, thioester, amide, peptide and isopeptide bonds formed by the C-terminal Gly of ubiquitin (a 76-residue protein attached to proteins as an intracellular targeting signal).</text>
        <dbReference type="EC" id="3.4.19.12"/>
    </reaction>
</comment>
<dbReference type="GO" id="GO:0004843">
    <property type="term" value="F:cysteine-type deubiquitinase activity"/>
    <property type="evidence" value="ECO:0007669"/>
    <property type="project" value="UniProtKB-EC"/>
</dbReference>
<evidence type="ECO:0000256" key="1">
    <source>
        <dbReference type="ARBA" id="ARBA00000707"/>
    </source>
</evidence>
<proteinExistence type="predicted"/>
<dbReference type="PROSITE" id="PS50235">
    <property type="entry name" value="USP_3"/>
    <property type="match status" value="1"/>
</dbReference>
<evidence type="ECO:0000256" key="2">
    <source>
        <dbReference type="ARBA" id="ARBA00012759"/>
    </source>
</evidence>
<dbReference type="EC" id="3.4.19.12" evidence="2"/>
<evidence type="ECO:0000259" key="4">
    <source>
        <dbReference type="PROSITE" id="PS50235"/>
    </source>
</evidence>
<keyword evidence="3" id="KW-1133">Transmembrane helix</keyword>